<protein>
    <submittedName>
        <fullName evidence="1">MetA-pathway of phenol degradation family protein</fullName>
    </submittedName>
</protein>
<evidence type="ECO:0000313" key="1">
    <source>
        <dbReference type="EMBL" id="KGC10825.1"/>
    </source>
</evidence>
<name>A0AAW3ET21_BURGA</name>
<accession>A0AAW3ET21</accession>
<dbReference type="KEGG" id="bgo:BM43_4141"/>
<reference evidence="1 2" key="1">
    <citation type="submission" date="2014-04" db="EMBL/GenBank/DDBJ databases">
        <authorList>
            <person name="Bishop-Lilly K.A."/>
            <person name="Broomall S.M."/>
            <person name="Chain P.S."/>
            <person name="Chertkov O."/>
            <person name="Coyne S.R."/>
            <person name="Daligault H.E."/>
            <person name="Davenport K.W."/>
            <person name="Erkkila T."/>
            <person name="Frey K.G."/>
            <person name="Gibbons H.S."/>
            <person name="Gu W."/>
            <person name="Jaissle J."/>
            <person name="Johnson S.L."/>
            <person name="Koroleva G.I."/>
            <person name="Ladner J.T."/>
            <person name="Lo C.-C."/>
            <person name="Minogue T.D."/>
            <person name="Munk C."/>
            <person name="Palacios G.F."/>
            <person name="Redden C.L."/>
            <person name="Rosenzweig C.N."/>
            <person name="Scholz M.B."/>
            <person name="Teshima H."/>
            <person name="Xu Y."/>
        </authorList>
    </citation>
    <scope>NUCLEOTIDE SEQUENCE [LARGE SCALE GENOMIC DNA]</scope>
    <source>
        <strain evidence="2">gladioli</strain>
    </source>
</reference>
<gene>
    <name evidence="1" type="ORF">DM48_7354</name>
</gene>
<dbReference type="Pfam" id="PF13557">
    <property type="entry name" value="Phenol_MetA_deg"/>
    <property type="match status" value="1"/>
</dbReference>
<sequence>MLITLSRSTLAAAVGIALFSQCVPGNTEELPADLAQLGTMTFGAGNLPPAGASAIGARVVLYDFTKIADQNGAMRAPLKTLDATAVGAAVSLLHMTHWSFLGADYGMQVVLPYLNASASSTIAAGPRTISAEGHFSQLLNATVAPIVLQWRDPTRTYNQNFILDVQIPLGTYQGSNPLNGATDAYAIRPKYTFTYLSKGGFEVTAAVSVEYDFKNRHEDYQTGVIGTVNAAVGQHIGDFTVGLSGYALKQFNGDQINGKLAPNDGRKAQVFALGPAVAYRDPNKRLGPVVSLKYLREFGARNRSQGNSFWLVVGYPFE</sequence>
<proteinExistence type="predicted"/>
<evidence type="ECO:0000313" key="2">
    <source>
        <dbReference type="Proteomes" id="UP000029590"/>
    </source>
</evidence>
<comment type="caution">
    <text evidence="1">The sequence shown here is derived from an EMBL/GenBank/DDBJ whole genome shotgun (WGS) entry which is preliminary data.</text>
</comment>
<dbReference type="RefSeq" id="WP_036050401.1">
    <property type="nucleotide sequence ID" value="NZ_CADEVY010000015.1"/>
</dbReference>
<dbReference type="InterPro" id="IPR025737">
    <property type="entry name" value="FApF"/>
</dbReference>
<dbReference type="AlphaFoldDB" id="A0AAW3ET21"/>
<dbReference type="Proteomes" id="UP000029590">
    <property type="component" value="Unassembled WGS sequence"/>
</dbReference>
<organism evidence="1 2">
    <name type="scientific">Burkholderia gladioli</name>
    <name type="common">Pseudomonas marginata</name>
    <name type="synonym">Phytomonas marginata</name>
    <dbReference type="NCBI Taxonomy" id="28095"/>
    <lineage>
        <taxon>Bacteria</taxon>
        <taxon>Pseudomonadati</taxon>
        <taxon>Pseudomonadota</taxon>
        <taxon>Betaproteobacteria</taxon>
        <taxon>Burkholderiales</taxon>
        <taxon>Burkholderiaceae</taxon>
        <taxon>Burkholderia</taxon>
    </lineage>
</organism>
<dbReference type="EMBL" id="JPGG01000017">
    <property type="protein sequence ID" value="KGC10825.1"/>
    <property type="molecule type" value="Genomic_DNA"/>
</dbReference>